<comment type="caution">
    <text evidence="8">The sequence shown here is derived from an EMBL/GenBank/DDBJ whole genome shotgun (WGS) entry which is preliminary data.</text>
</comment>
<dbReference type="InterPro" id="IPR011765">
    <property type="entry name" value="Pept_M16_N"/>
</dbReference>
<dbReference type="STRING" id="33114.A0A2G2XGT3"/>
<keyword evidence="2" id="KW-0645">Protease</keyword>
<organism evidence="8 9">
    <name type="scientific">Capsicum baccatum</name>
    <name type="common">Peruvian pepper</name>
    <dbReference type="NCBI Taxonomy" id="33114"/>
    <lineage>
        <taxon>Eukaryota</taxon>
        <taxon>Viridiplantae</taxon>
        <taxon>Streptophyta</taxon>
        <taxon>Embryophyta</taxon>
        <taxon>Tracheophyta</taxon>
        <taxon>Spermatophyta</taxon>
        <taxon>Magnoliopsida</taxon>
        <taxon>eudicotyledons</taxon>
        <taxon>Gunneridae</taxon>
        <taxon>Pentapetalae</taxon>
        <taxon>asterids</taxon>
        <taxon>lamiids</taxon>
        <taxon>Solanales</taxon>
        <taxon>Solanaceae</taxon>
        <taxon>Solanoideae</taxon>
        <taxon>Capsiceae</taxon>
        <taxon>Capsicum</taxon>
    </lineage>
</organism>
<dbReference type="InterPro" id="IPR011249">
    <property type="entry name" value="Metalloenz_LuxS/M16"/>
</dbReference>
<dbReference type="PANTHER" id="PTHR43690">
    <property type="entry name" value="NARDILYSIN"/>
    <property type="match status" value="1"/>
</dbReference>
<accession>A0A2G2XGT3</accession>
<dbReference type="Gene3D" id="3.30.830.10">
    <property type="entry name" value="Metalloenzyme, LuxS/M16 peptidase-like"/>
    <property type="match status" value="2"/>
</dbReference>
<protein>
    <recommendedName>
        <fullName evidence="7">Peptidase M16 N-terminal domain-containing protein</fullName>
    </recommendedName>
</protein>
<evidence type="ECO:0000256" key="5">
    <source>
        <dbReference type="ARBA" id="ARBA00023049"/>
    </source>
</evidence>
<keyword evidence="5" id="KW-0482">Metalloprotease</keyword>
<feature type="domain" description="Peptidase M16 N-terminal" evidence="7">
    <location>
        <begin position="69"/>
        <end position="215"/>
    </location>
</feature>
<evidence type="ECO:0000256" key="4">
    <source>
        <dbReference type="ARBA" id="ARBA00022833"/>
    </source>
</evidence>
<comment type="similarity">
    <text evidence="1">Belongs to the peptidase M16 family.</text>
</comment>
<dbReference type="AlphaFoldDB" id="A0A2G2XGT3"/>
<dbReference type="EMBL" id="MLFT02000002">
    <property type="protein sequence ID" value="PHT56561.1"/>
    <property type="molecule type" value="Genomic_DNA"/>
</dbReference>
<feature type="region of interest" description="Disordered" evidence="6">
    <location>
        <begin position="1"/>
        <end position="29"/>
    </location>
</feature>
<dbReference type="OrthoDB" id="10251424at2759"/>
<gene>
    <name evidence="8" type="ORF">CQW23_05047</name>
</gene>
<keyword evidence="9" id="KW-1185">Reference proteome</keyword>
<keyword evidence="4" id="KW-0862">Zinc</keyword>
<proteinExistence type="inferred from homology"/>
<dbReference type="InterPro" id="IPR050626">
    <property type="entry name" value="Peptidase_M16"/>
</dbReference>
<name>A0A2G2XGT3_CAPBA</name>
<evidence type="ECO:0000256" key="1">
    <source>
        <dbReference type="ARBA" id="ARBA00007261"/>
    </source>
</evidence>
<feature type="compositionally biased region" description="Basic and acidic residues" evidence="6">
    <location>
        <begin position="1"/>
        <end position="11"/>
    </location>
</feature>
<dbReference type="SUPFAM" id="SSF63411">
    <property type="entry name" value="LuxS/MPP-like metallohydrolase"/>
    <property type="match status" value="1"/>
</dbReference>
<dbReference type="GO" id="GO:0008237">
    <property type="term" value="F:metallopeptidase activity"/>
    <property type="evidence" value="ECO:0007669"/>
    <property type="project" value="UniProtKB-KW"/>
</dbReference>
<feature type="compositionally biased region" description="Acidic residues" evidence="6">
    <location>
        <begin position="12"/>
        <end position="29"/>
    </location>
</feature>
<dbReference type="GO" id="GO:0006508">
    <property type="term" value="P:proteolysis"/>
    <property type="evidence" value="ECO:0007669"/>
    <property type="project" value="UniProtKB-KW"/>
</dbReference>
<evidence type="ECO:0000256" key="3">
    <source>
        <dbReference type="ARBA" id="ARBA00022801"/>
    </source>
</evidence>
<evidence type="ECO:0000259" key="7">
    <source>
        <dbReference type="Pfam" id="PF00675"/>
    </source>
</evidence>
<reference evidence="9" key="2">
    <citation type="journal article" date="2017" name="J. Anim. Genet.">
        <title>Multiple reference genome sequences of hot pepper reveal the massive evolution of plant disease resistance genes by retroduplication.</title>
        <authorList>
            <person name="Kim S."/>
            <person name="Park J."/>
            <person name="Yeom S.-I."/>
            <person name="Kim Y.-M."/>
            <person name="Seo E."/>
            <person name="Kim K.-T."/>
            <person name="Kim M.-S."/>
            <person name="Lee J.M."/>
            <person name="Cheong K."/>
            <person name="Shin H.-S."/>
            <person name="Kim S.-B."/>
            <person name="Han K."/>
            <person name="Lee J."/>
            <person name="Park M."/>
            <person name="Lee H.-A."/>
            <person name="Lee H.-Y."/>
            <person name="Lee Y."/>
            <person name="Oh S."/>
            <person name="Lee J.H."/>
            <person name="Choi E."/>
            <person name="Choi E."/>
            <person name="Lee S.E."/>
            <person name="Jeon J."/>
            <person name="Kim H."/>
            <person name="Choi G."/>
            <person name="Song H."/>
            <person name="Lee J."/>
            <person name="Lee S.-C."/>
            <person name="Kwon J.-K."/>
            <person name="Lee H.-Y."/>
            <person name="Koo N."/>
            <person name="Hong Y."/>
            <person name="Kim R.W."/>
            <person name="Kang W.-H."/>
            <person name="Huh J.H."/>
            <person name="Kang B.-C."/>
            <person name="Yang T.-J."/>
            <person name="Lee Y.-H."/>
            <person name="Bennetzen J.L."/>
            <person name="Choi D."/>
        </authorList>
    </citation>
    <scope>NUCLEOTIDE SEQUENCE [LARGE SCALE GENOMIC DNA]</scope>
    <source>
        <strain evidence="9">cv. PBC81</strain>
    </source>
</reference>
<dbReference type="PANTHER" id="PTHR43690:SF34">
    <property type="entry name" value="ZINC PROTEASE PQQL-LIKE"/>
    <property type="match status" value="1"/>
</dbReference>
<evidence type="ECO:0000313" key="8">
    <source>
        <dbReference type="EMBL" id="PHT56561.1"/>
    </source>
</evidence>
<dbReference type="Pfam" id="PF00675">
    <property type="entry name" value="Peptidase_M16"/>
    <property type="match status" value="1"/>
</dbReference>
<evidence type="ECO:0000256" key="6">
    <source>
        <dbReference type="SAM" id="MobiDB-lite"/>
    </source>
</evidence>
<reference evidence="8 9" key="1">
    <citation type="journal article" date="2017" name="Genome Biol.">
        <title>New reference genome sequences of hot pepper reveal the massive evolution of plant disease-resistance genes by retroduplication.</title>
        <authorList>
            <person name="Kim S."/>
            <person name="Park J."/>
            <person name="Yeom S.I."/>
            <person name="Kim Y.M."/>
            <person name="Seo E."/>
            <person name="Kim K.T."/>
            <person name="Kim M.S."/>
            <person name="Lee J.M."/>
            <person name="Cheong K."/>
            <person name="Shin H.S."/>
            <person name="Kim S.B."/>
            <person name="Han K."/>
            <person name="Lee J."/>
            <person name="Park M."/>
            <person name="Lee H.A."/>
            <person name="Lee H.Y."/>
            <person name="Lee Y."/>
            <person name="Oh S."/>
            <person name="Lee J.H."/>
            <person name="Choi E."/>
            <person name="Choi E."/>
            <person name="Lee S.E."/>
            <person name="Jeon J."/>
            <person name="Kim H."/>
            <person name="Choi G."/>
            <person name="Song H."/>
            <person name="Lee J."/>
            <person name="Lee S.C."/>
            <person name="Kwon J.K."/>
            <person name="Lee H.Y."/>
            <person name="Koo N."/>
            <person name="Hong Y."/>
            <person name="Kim R.W."/>
            <person name="Kang W.H."/>
            <person name="Huh J.H."/>
            <person name="Kang B.C."/>
            <person name="Yang T.J."/>
            <person name="Lee Y.H."/>
            <person name="Bennetzen J.L."/>
            <person name="Choi D."/>
        </authorList>
    </citation>
    <scope>NUCLEOTIDE SEQUENCE [LARGE SCALE GENOMIC DNA]</scope>
    <source>
        <strain evidence="9">cv. PBC81</strain>
    </source>
</reference>
<dbReference type="Proteomes" id="UP000224567">
    <property type="component" value="Unassembled WGS sequence"/>
</dbReference>
<sequence>MEPSSVEKEKVGEEEEWEYYEEEEEEYEPDEFDLLEPIEMLDYQEQLPTTTFEVEYGVLDNGLTYYIKRNEKPKDVTHASLVVKAGVICEEENERGAAHLIEHLALEGYGYSNSDALEYLQAFKDQCGAHQNAITSRDHTFYDFSVNNLVDLKKTLGLIAAISLELRFSSDELEKEKCVVSDELWHDSQNVEKQLYNTRIAHVFQGTKRGMSVIYAGFMYEKKGCKCVNDLSIYIQENLLQRVILRRLNEKFSGMSKVKEFGYYTDADSQMYTVYVVSLECEGYATVEVLEKFLVEIARLRVHGIEESELSDGLNFWRKLTKKLYLSSHDHSSEDLQTKCTKHFVYSQTYLPPKLQAQLMIALTERINMEQMKSFCQLQWEAEMNTSLQRISDLEKERSFARWSDEEVEHSNYLIPKIETESGNFDHVEHSDIGAVELILSNGMQVTYQCTEDVGEVRLSGFSYGGLSELPEADILSCSFSGEIGQNVWAKSYKGIPMACDKVNFHVAVDEYKRAFSADFDLSDIELALQIVYLIFTRDLEPEEEDLQAVADELKERLSPERQHLQQFLVNTAKKINSGSSCFYKGGIPRPSTPIMEFQRGKLTLAPFHFPPNVTT</sequence>
<keyword evidence="3" id="KW-0378">Hydrolase</keyword>
<dbReference type="GO" id="GO:0046872">
    <property type="term" value="F:metal ion binding"/>
    <property type="evidence" value="ECO:0007669"/>
    <property type="project" value="InterPro"/>
</dbReference>
<evidence type="ECO:0000256" key="2">
    <source>
        <dbReference type="ARBA" id="ARBA00022670"/>
    </source>
</evidence>
<evidence type="ECO:0000313" key="9">
    <source>
        <dbReference type="Proteomes" id="UP000224567"/>
    </source>
</evidence>